<dbReference type="Proteomes" id="UP001419268">
    <property type="component" value="Unassembled WGS sequence"/>
</dbReference>
<dbReference type="EMBL" id="JBBNAG010000012">
    <property type="protein sequence ID" value="KAK9088760.1"/>
    <property type="molecule type" value="Genomic_DNA"/>
</dbReference>
<keyword evidence="3" id="KW-1185">Reference proteome</keyword>
<gene>
    <name evidence="2" type="ORF">Scep_027842</name>
</gene>
<protein>
    <submittedName>
        <fullName evidence="2">Uncharacterized protein</fullName>
    </submittedName>
</protein>
<evidence type="ECO:0000313" key="3">
    <source>
        <dbReference type="Proteomes" id="UP001419268"/>
    </source>
</evidence>
<feature type="region of interest" description="Disordered" evidence="1">
    <location>
        <begin position="1"/>
        <end position="35"/>
    </location>
</feature>
<evidence type="ECO:0000256" key="1">
    <source>
        <dbReference type="SAM" id="MobiDB-lite"/>
    </source>
</evidence>
<dbReference type="AlphaFoldDB" id="A0AAP0EB09"/>
<accession>A0AAP0EB09</accession>
<reference evidence="2 3" key="1">
    <citation type="submission" date="2024-01" db="EMBL/GenBank/DDBJ databases">
        <title>Genome assemblies of Stephania.</title>
        <authorList>
            <person name="Yang L."/>
        </authorList>
    </citation>
    <scope>NUCLEOTIDE SEQUENCE [LARGE SCALE GENOMIC DNA]</scope>
    <source>
        <strain evidence="2">JXDWG</strain>
        <tissue evidence="2">Leaf</tissue>
    </source>
</reference>
<comment type="caution">
    <text evidence="2">The sequence shown here is derived from an EMBL/GenBank/DDBJ whole genome shotgun (WGS) entry which is preliminary data.</text>
</comment>
<evidence type="ECO:0000313" key="2">
    <source>
        <dbReference type="EMBL" id="KAK9088760.1"/>
    </source>
</evidence>
<name>A0AAP0EB09_9MAGN</name>
<proteinExistence type="predicted"/>
<organism evidence="2 3">
    <name type="scientific">Stephania cephalantha</name>
    <dbReference type="NCBI Taxonomy" id="152367"/>
    <lineage>
        <taxon>Eukaryota</taxon>
        <taxon>Viridiplantae</taxon>
        <taxon>Streptophyta</taxon>
        <taxon>Embryophyta</taxon>
        <taxon>Tracheophyta</taxon>
        <taxon>Spermatophyta</taxon>
        <taxon>Magnoliopsida</taxon>
        <taxon>Ranunculales</taxon>
        <taxon>Menispermaceae</taxon>
        <taxon>Menispermoideae</taxon>
        <taxon>Cissampelideae</taxon>
        <taxon>Stephania</taxon>
    </lineage>
</organism>
<feature type="compositionally biased region" description="Polar residues" evidence="1">
    <location>
        <begin position="1"/>
        <end position="15"/>
    </location>
</feature>
<sequence length="105" mass="12294">MQSGSILNMDNQNMDHSPENPNKVGSGLQNTKNPHEFLTMKKRLLKKNIRRRTDELDEERENTKKRFLQFFFFGDLASEREGFNDSRRSTAPVLLRRAMTPNVKP</sequence>